<dbReference type="PANTHER" id="PTHR28605:SF1">
    <property type="entry name" value="CHROMOSOME TRANSMISSION FIDELITY FACTOR 8"/>
    <property type="match status" value="1"/>
</dbReference>
<reference evidence="7 8" key="1">
    <citation type="submission" date="2023-10" db="EMBL/GenBank/DDBJ databases">
        <title>Draft Genome Sequence of Candida saopaulonensis from a very Premature Infant with Sepsis.</title>
        <authorList>
            <person name="Ning Y."/>
            <person name="Dai R."/>
            <person name="Xiao M."/>
            <person name="Xu Y."/>
            <person name="Yan Q."/>
            <person name="Zhang L."/>
        </authorList>
    </citation>
    <scope>NUCLEOTIDE SEQUENCE [LARGE SCALE GENOMIC DNA]</scope>
    <source>
        <strain evidence="7 8">19XY460</strain>
    </source>
</reference>
<organism evidence="7 8">
    <name type="scientific">Australozyma saopauloensis</name>
    <dbReference type="NCBI Taxonomy" id="291208"/>
    <lineage>
        <taxon>Eukaryota</taxon>
        <taxon>Fungi</taxon>
        <taxon>Dikarya</taxon>
        <taxon>Ascomycota</taxon>
        <taxon>Saccharomycotina</taxon>
        <taxon>Pichiomycetes</taxon>
        <taxon>Metschnikowiaceae</taxon>
        <taxon>Australozyma</taxon>
    </lineage>
</organism>
<dbReference type="InterPro" id="IPR018607">
    <property type="entry name" value="Ctf8"/>
</dbReference>
<sequence>MPSANIDYSEASRALGVANDIPASPYVLSTPFGLSILEIQGQLVLPSSAPETESDTAVEGGNTFVKVESVDQKLVRAVRDAVQFGKLSFDEKDPSKVVLFIGTSQRLNGVVETLREPLAVLKVPSQDGDTDIRMVDIIYKKIIFKHRPLPIM</sequence>
<proteinExistence type="inferred from homology"/>
<keyword evidence="4" id="KW-0539">Nucleus</keyword>
<comment type="similarity">
    <text evidence="6">Belongs to the CTF8 family.</text>
</comment>
<evidence type="ECO:0000313" key="7">
    <source>
        <dbReference type="EMBL" id="WPK25387.1"/>
    </source>
</evidence>
<evidence type="ECO:0000256" key="4">
    <source>
        <dbReference type="ARBA" id="ARBA00023242"/>
    </source>
</evidence>
<keyword evidence="8" id="KW-1185">Reference proteome</keyword>
<evidence type="ECO:0000313" key="8">
    <source>
        <dbReference type="Proteomes" id="UP001338582"/>
    </source>
</evidence>
<dbReference type="EMBL" id="CP138896">
    <property type="protein sequence ID" value="WPK25387.1"/>
    <property type="molecule type" value="Genomic_DNA"/>
</dbReference>
<dbReference type="AlphaFoldDB" id="A0AAX4HAK6"/>
<evidence type="ECO:0000256" key="3">
    <source>
        <dbReference type="ARBA" id="ARBA00023125"/>
    </source>
</evidence>
<dbReference type="RefSeq" id="XP_062877769.1">
    <property type="nucleotide sequence ID" value="XM_063021699.1"/>
</dbReference>
<dbReference type="GO" id="GO:0007064">
    <property type="term" value="P:mitotic sister chromatid cohesion"/>
    <property type="evidence" value="ECO:0007669"/>
    <property type="project" value="InterPro"/>
</dbReference>
<evidence type="ECO:0000256" key="2">
    <source>
        <dbReference type="ARBA" id="ARBA00022705"/>
    </source>
</evidence>
<dbReference type="GO" id="GO:0003677">
    <property type="term" value="F:DNA binding"/>
    <property type="evidence" value="ECO:0007669"/>
    <property type="project" value="UniProtKB-KW"/>
</dbReference>
<keyword evidence="2" id="KW-0235">DNA replication</keyword>
<dbReference type="PANTHER" id="PTHR28605">
    <property type="entry name" value="CTF8, CHROMOSOME TRANSMISSION FIDELITY FACTOR 8 HOMOLOG (S. CEREVISIAE)"/>
    <property type="match status" value="1"/>
</dbReference>
<name>A0AAX4HAK6_9ASCO</name>
<comment type="subcellular location">
    <subcellularLocation>
        <location evidence="1">Nucleus</location>
    </subcellularLocation>
</comment>
<dbReference type="KEGG" id="asau:88173764"/>
<keyword evidence="3" id="KW-0238">DNA-binding</keyword>
<keyword evidence="5" id="KW-0131">Cell cycle</keyword>
<dbReference type="GeneID" id="88173764"/>
<dbReference type="Proteomes" id="UP001338582">
    <property type="component" value="Chromosome 3"/>
</dbReference>
<evidence type="ECO:0000256" key="1">
    <source>
        <dbReference type="ARBA" id="ARBA00004123"/>
    </source>
</evidence>
<dbReference type="Pfam" id="PF09696">
    <property type="entry name" value="Ctf8"/>
    <property type="match status" value="1"/>
</dbReference>
<evidence type="ECO:0000256" key="6">
    <source>
        <dbReference type="ARBA" id="ARBA00038447"/>
    </source>
</evidence>
<dbReference type="GO" id="GO:0031390">
    <property type="term" value="C:Ctf18 RFC-like complex"/>
    <property type="evidence" value="ECO:0007669"/>
    <property type="project" value="InterPro"/>
</dbReference>
<accession>A0AAX4HAK6</accession>
<evidence type="ECO:0000256" key="5">
    <source>
        <dbReference type="ARBA" id="ARBA00023306"/>
    </source>
</evidence>
<dbReference type="GO" id="GO:0006260">
    <property type="term" value="P:DNA replication"/>
    <property type="evidence" value="ECO:0007669"/>
    <property type="project" value="UniProtKB-KW"/>
</dbReference>
<gene>
    <name evidence="7" type="ORF">PUMCH_002700</name>
</gene>
<protein>
    <submittedName>
        <fullName evidence="7">Uncharacterized protein</fullName>
    </submittedName>
</protein>